<evidence type="ECO:0000256" key="1">
    <source>
        <dbReference type="SAM" id="Phobius"/>
    </source>
</evidence>
<evidence type="ECO:0000313" key="2">
    <source>
        <dbReference type="EMBL" id="MCP9290686.1"/>
    </source>
</evidence>
<feature type="transmembrane region" description="Helical" evidence="1">
    <location>
        <begin position="33"/>
        <end position="54"/>
    </location>
</feature>
<gene>
    <name evidence="2" type="ORF">NM125_03695</name>
</gene>
<dbReference type="RefSeq" id="WP_255132987.1">
    <property type="nucleotide sequence ID" value="NZ_JANDBC010000001.1"/>
</dbReference>
<feature type="transmembrane region" description="Helical" evidence="1">
    <location>
        <begin position="109"/>
        <end position="129"/>
    </location>
</feature>
<evidence type="ECO:0000313" key="3">
    <source>
        <dbReference type="Proteomes" id="UP001139125"/>
    </source>
</evidence>
<name>A0A9X2L1P0_9BACT</name>
<dbReference type="Proteomes" id="UP001139125">
    <property type="component" value="Unassembled WGS sequence"/>
</dbReference>
<sequence>MRFILSGIVFGFILVKSEVVSWFRIQEMFRFDSIHMYGIIGLAVVVGMIATMFIKKWNVKDVNGDPISIKEKDNSKTKNYIIGGTIFGLGWGLTGACPGPMYALIGSGYLIFLIPTLSAIFGALAYGYLKPNLPH</sequence>
<keyword evidence="3" id="KW-1185">Reference proteome</keyword>
<organism evidence="2 3">
    <name type="scientific">Gracilimonas sediminicola</name>
    <dbReference type="NCBI Taxonomy" id="2952158"/>
    <lineage>
        <taxon>Bacteria</taxon>
        <taxon>Pseudomonadati</taxon>
        <taxon>Balneolota</taxon>
        <taxon>Balneolia</taxon>
        <taxon>Balneolales</taxon>
        <taxon>Balneolaceae</taxon>
        <taxon>Gracilimonas</taxon>
    </lineage>
</organism>
<reference evidence="2" key="1">
    <citation type="submission" date="2022-06" db="EMBL/GenBank/DDBJ databases">
        <title>Gracilimonas sp. CAU 1638 isolated from sea sediment.</title>
        <authorList>
            <person name="Kim W."/>
        </authorList>
    </citation>
    <scope>NUCLEOTIDE SEQUENCE</scope>
    <source>
        <strain evidence="2">CAU 1638</strain>
    </source>
</reference>
<protein>
    <submittedName>
        <fullName evidence="2">YeeE/YedE family protein</fullName>
    </submittedName>
</protein>
<keyword evidence="1" id="KW-1133">Transmembrane helix</keyword>
<feature type="transmembrane region" description="Helical" evidence="1">
    <location>
        <begin position="80"/>
        <end position="103"/>
    </location>
</feature>
<comment type="caution">
    <text evidence="2">The sequence shown here is derived from an EMBL/GenBank/DDBJ whole genome shotgun (WGS) entry which is preliminary data.</text>
</comment>
<keyword evidence="1" id="KW-0472">Membrane</keyword>
<dbReference type="EMBL" id="JANDBC010000001">
    <property type="protein sequence ID" value="MCP9290686.1"/>
    <property type="molecule type" value="Genomic_DNA"/>
</dbReference>
<dbReference type="InterPro" id="IPR007272">
    <property type="entry name" value="Sulf_transp_TsuA/YedE"/>
</dbReference>
<dbReference type="Pfam" id="PF04143">
    <property type="entry name" value="Sulf_transp"/>
    <property type="match status" value="1"/>
</dbReference>
<keyword evidence="1" id="KW-0812">Transmembrane</keyword>
<proteinExistence type="predicted"/>
<accession>A0A9X2L1P0</accession>
<dbReference type="AlphaFoldDB" id="A0A9X2L1P0"/>